<feature type="transmembrane region" description="Helical" evidence="11">
    <location>
        <begin position="19"/>
        <end position="39"/>
    </location>
</feature>
<keyword evidence="4 11" id="KW-0328">Glycosyltransferase</keyword>
<dbReference type="GeneID" id="111100244"/>
<keyword evidence="14" id="KW-1185">Reference proteome</keyword>
<evidence type="ECO:0000256" key="4">
    <source>
        <dbReference type="ARBA" id="ARBA00022676"/>
    </source>
</evidence>
<dbReference type="OrthoDB" id="10016069at2759"/>
<comment type="function">
    <text evidence="11">Catalyses the transfer of galactose onto proteins or lipids.</text>
</comment>
<dbReference type="RefSeq" id="XP_022287636.1">
    <property type="nucleotide sequence ID" value="XM_022431928.1"/>
</dbReference>
<dbReference type="Gene3D" id="3.90.550.10">
    <property type="entry name" value="Spore Coat Polysaccharide Biosynthesis Protein SpsA, Chain A"/>
    <property type="match status" value="1"/>
</dbReference>
<evidence type="ECO:0000259" key="12">
    <source>
        <dbReference type="Pfam" id="PF02709"/>
    </source>
</evidence>
<dbReference type="Proteomes" id="UP000694844">
    <property type="component" value="Chromosome 6"/>
</dbReference>
<comment type="similarity">
    <text evidence="3 11">Belongs to the glycosyltransferase 7 family.</text>
</comment>
<dbReference type="InterPro" id="IPR029044">
    <property type="entry name" value="Nucleotide-diphossugar_trans"/>
</dbReference>
<name>A0A8B8A858_CRAVI</name>
<comment type="pathway">
    <text evidence="2 11">Protein modification; protein glycosylation.</text>
</comment>
<evidence type="ECO:0000256" key="1">
    <source>
        <dbReference type="ARBA" id="ARBA00004606"/>
    </source>
</evidence>
<evidence type="ECO:0000256" key="8">
    <source>
        <dbReference type="ARBA" id="ARBA00022989"/>
    </source>
</evidence>
<dbReference type="InterPro" id="IPR027995">
    <property type="entry name" value="Galactosyl_T_N"/>
</dbReference>
<dbReference type="SUPFAM" id="SSF53448">
    <property type="entry name" value="Nucleotide-diphospho-sugar transferases"/>
    <property type="match status" value="1"/>
</dbReference>
<dbReference type="AlphaFoldDB" id="A0A8B8A858"/>
<keyword evidence="8 11" id="KW-1133">Transmembrane helix</keyword>
<keyword evidence="7 11" id="KW-0735">Signal-anchor</keyword>
<feature type="domain" description="Galactosyltransferase C-terminal" evidence="12">
    <location>
        <begin position="196"/>
        <end position="273"/>
    </location>
</feature>
<evidence type="ECO:0000256" key="6">
    <source>
        <dbReference type="ARBA" id="ARBA00022692"/>
    </source>
</evidence>
<dbReference type="GO" id="GO:0008378">
    <property type="term" value="F:galactosyltransferase activity"/>
    <property type="evidence" value="ECO:0007669"/>
    <property type="project" value="TreeGrafter"/>
</dbReference>
<dbReference type="InterPro" id="IPR003859">
    <property type="entry name" value="Galactosyl_T"/>
</dbReference>
<keyword evidence="5 11" id="KW-0808">Transferase</keyword>
<dbReference type="Pfam" id="PF02709">
    <property type="entry name" value="Glyco_transf_7C"/>
    <property type="match status" value="1"/>
</dbReference>
<dbReference type="GO" id="GO:0016020">
    <property type="term" value="C:membrane"/>
    <property type="evidence" value="ECO:0007669"/>
    <property type="project" value="UniProtKB-SubCell"/>
</dbReference>
<evidence type="ECO:0000256" key="5">
    <source>
        <dbReference type="ARBA" id="ARBA00022679"/>
    </source>
</evidence>
<evidence type="ECO:0000256" key="3">
    <source>
        <dbReference type="ARBA" id="ARBA00005735"/>
    </source>
</evidence>
<dbReference type="UniPathway" id="UPA00378"/>
<dbReference type="Pfam" id="PF13733">
    <property type="entry name" value="Glyco_transf_7N"/>
    <property type="match status" value="1"/>
</dbReference>
<evidence type="ECO:0000256" key="10">
    <source>
        <dbReference type="ARBA" id="ARBA00023180"/>
    </source>
</evidence>
<evidence type="ECO:0000256" key="11">
    <source>
        <dbReference type="RuleBase" id="RU368121"/>
    </source>
</evidence>
<evidence type="ECO:0000313" key="15">
    <source>
        <dbReference type="RefSeq" id="XP_022287636.1"/>
    </source>
</evidence>
<sequence>MVVPGDFYSRPGFSCRCRYPYVCLLAFVATQLLIFGAIFHRKCSYISWLWRGCAVRKSQCPLISPHLIGRFEVETYVPAWQTIIDNYPMLQDGGRYQPPDCEARHRVALIIPFRDRDIHLKIFLNNIHAFLMRQQLDYGIFVVDLEEGIPFNRALLLNVGFLEANKVHDYQCYIFHDVDLLPENDHNTYSCPEQPRHMSVAIDKMNYRLPYMTIFGGVSAMTREQMLTVNGYPNKFFGWGGEDDEMYNRIKFHNMTVTRYTGDVGRYKMLAHRREQGNPNRFALIKSEKKHYHQDGLSSLKYDVTKREERRLYTYIRVAVDREQLATS</sequence>
<gene>
    <name evidence="15" type="primary">LOC111100244</name>
</gene>
<evidence type="ECO:0000259" key="13">
    <source>
        <dbReference type="Pfam" id="PF13733"/>
    </source>
</evidence>
<dbReference type="GO" id="GO:0033842">
    <property type="term" value="F:N-acetyl-beta-glucosaminyl-derivative 4-beta-N-acetylgalactosaminyltransferase activity"/>
    <property type="evidence" value="ECO:0007669"/>
    <property type="project" value="TreeGrafter"/>
</dbReference>
<dbReference type="PANTHER" id="PTHR19300">
    <property type="entry name" value="BETA-1,4-GALACTOSYLTRANSFERASE"/>
    <property type="match status" value="1"/>
</dbReference>
<dbReference type="InterPro" id="IPR027791">
    <property type="entry name" value="Galactosyl_T_C"/>
</dbReference>
<evidence type="ECO:0000256" key="7">
    <source>
        <dbReference type="ARBA" id="ARBA00022968"/>
    </source>
</evidence>
<comment type="subcellular location">
    <subcellularLocation>
        <location evidence="1">Membrane</location>
        <topology evidence="1">Single-pass type II membrane protein</topology>
    </subcellularLocation>
</comment>
<dbReference type="PANTHER" id="PTHR19300:SF57">
    <property type="entry name" value="BETA-1,4-N-ACETYLGALACTOSAMINYLTRANSFERASE"/>
    <property type="match status" value="1"/>
</dbReference>
<accession>A0A8B8A858</accession>
<dbReference type="GO" id="GO:0005975">
    <property type="term" value="P:carbohydrate metabolic process"/>
    <property type="evidence" value="ECO:0007669"/>
    <property type="project" value="InterPro"/>
</dbReference>
<evidence type="ECO:0000313" key="14">
    <source>
        <dbReference type="Proteomes" id="UP000694844"/>
    </source>
</evidence>
<keyword evidence="9 11" id="KW-0472">Membrane</keyword>
<dbReference type="GO" id="GO:0005794">
    <property type="term" value="C:Golgi apparatus"/>
    <property type="evidence" value="ECO:0007669"/>
    <property type="project" value="TreeGrafter"/>
</dbReference>
<dbReference type="PRINTS" id="PR02050">
    <property type="entry name" value="B14GALTRFASE"/>
</dbReference>
<dbReference type="GO" id="GO:0006688">
    <property type="term" value="P:glycosphingolipid biosynthetic process"/>
    <property type="evidence" value="ECO:0007669"/>
    <property type="project" value="TreeGrafter"/>
</dbReference>
<dbReference type="KEGG" id="cvn:111100244"/>
<keyword evidence="10 11" id="KW-0325">Glycoprotein</keyword>
<organism evidence="14 15">
    <name type="scientific">Crassostrea virginica</name>
    <name type="common">Eastern oyster</name>
    <dbReference type="NCBI Taxonomy" id="6565"/>
    <lineage>
        <taxon>Eukaryota</taxon>
        <taxon>Metazoa</taxon>
        <taxon>Spiralia</taxon>
        <taxon>Lophotrochozoa</taxon>
        <taxon>Mollusca</taxon>
        <taxon>Bivalvia</taxon>
        <taxon>Autobranchia</taxon>
        <taxon>Pteriomorphia</taxon>
        <taxon>Ostreida</taxon>
        <taxon>Ostreoidea</taxon>
        <taxon>Ostreidae</taxon>
        <taxon>Crassostrea</taxon>
    </lineage>
</organism>
<evidence type="ECO:0000256" key="2">
    <source>
        <dbReference type="ARBA" id="ARBA00004922"/>
    </source>
</evidence>
<reference evidence="15" key="1">
    <citation type="submission" date="2025-08" db="UniProtKB">
        <authorList>
            <consortium name="RefSeq"/>
        </authorList>
    </citation>
    <scope>IDENTIFICATION</scope>
    <source>
        <tissue evidence="15">Whole sample</tissue>
    </source>
</reference>
<evidence type="ECO:0000256" key="9">
    <source>
        <dbReference type="ARBA" id="ARBA00023136"/>
    </source>
</evidence>
<dbReference type="CDD" id="cd00899">
    <property type="entry name" value="b4GalT"/>
    <property type="match status" value="1"/>
</dbReference>
<proteinExistence type="inferred from homology"/>
<protein>
    <recommendedName>
        <fullName evidence="11">Beta-1,4-galactosyltransferase</fullName>
        <ecNumber evidence="11">2.4.1.-</ecNumber>
    </recommendedName>
</protein>
<feature type="domain" description="Galactosyltransferase N-terminal" evidence="13">
    <location>
        <begin position="60"/>
        <end position="192"/>
    </location>
</feature>
<dbReference type="EC" id="2.4.1.-" evidence="11"/>
<keyword evidence="6 11" id="KW-0812">Transmembrane</keyword>